<protein>
    <submittedName>
        <fullName evidence="1">REC114 meiotic recombination protein</fullName>
    </submittedName>
</protein>
<evidence type="ECO:0000313" key="1">
    <source>
        <dbReference type="Ensembl" id="ENSJJAP00000004660.1"/>
    </source>
</evidence>
<evidence type="ECO:0000313" key="2">
    <source>
        <dbReference type="Proteomes" id="UP000694385"/>
    </source>
</evidence>
<reference evidence="1" key="2">
    <citation type="submission" date="2025-09" db="UniProtKB">
        <authorList>
            <consortium name="Ensembl"/>
        </authorList>
    </citation>
    <scope>IDENTIFICATION</scope>
</reference>
<sequence length="10" mass="1149">KDCLLFGIIK</sequence>
<accession>A0A8C5NWG6</accession>
<reference evidence="1" key="1">
    <citation type="submission" date="2025-08" db="UniProtKB">
        <authorList>
            <consortium name="Ensembl"/>
        </authorList>
    </citation>
    <scope>IDENTIFICATION</scope>
</reference>
<proteinExistence type="predicted"/>
<dbReference type="Ensembl" id="ENSJJAT00000010863.1">
    <property type="protein sequence ID" value="ENSJJAP00000004660.1"/>
    <property type="gene ID" value="ENSJJAG00000009651.1"/>
</dbReference>
<gene>
    <name evidence="1" type="primary">Rec114</name>
</gene>
<organism evidence="1 2">
    <name type="scientific">Jaculus jaculus</name>
    <name type="common">Lesser Egyptian jerboa</name>
    <dbReference type="NCBI Taxonomy" id="51337"/>
    <lineage>
        <taxon>Eukaryota</taxon>
        <taxon>Metazoa</taxon>
        <taxon>Chordata</taxon>
        <taxon>Craniata</taxon>
        <taxon>Vertebrata</taxon>
        <taxon>Euteleostomi</taxon>
        <taxon>Mammalia</taxon>
        <taxon>Eutheria</taxon>
        <taxon>Euarchontoglires</taxon>
        <taxon>Glires</taxon>
        <taxon>Rodentia</taxon>
        <taxon>Myomorpha</taxon>
        <taxon>Dipodoidea</taxon>
        <taxon>Dipodidae</taxon>
        <taxon>Dipodinae</taxon>
        <taxon>Jaculus</taxon>
    </lineage>
</organism>
<dbReference type="Proteomes" id="UP000694385">
    <property type="component" value="Unassembled WGS sequence"/>
</dbReference>
<name>A0A8C5NWG6_JACJA</name>
<keyword evidence="2" id="KW-1185">Reference proteome</keyword>